<accession>A0A1X2ICH6</accession>
<keyword evidence="2" id="KW-0732">Signal</keyword>
<keyword evidence="1" id="KW-0812">Transmembrane</keyword>
<feature type="transmembrane region" description="Helical" evidence="1">
    <location>
        <begin position="102"/>
        <end position="126"/>
    </location>
</feature>
<keyword evidence="1" id="KW-0472">Membrane</keyword>
<sequence>MVGFILILLCLVGGFTSSSQGLHFAKIQGSNVTATFGLLGYCTEQASHITCQRDDAVKLMPFMETVPNILNDTYPNLFTDSETPDADVYPESVAQPNHDPRIMAACILCLICGGAAMAIGICKIVFYTRVQDESYTRGFCALGAAVVALLLVAETTVMYSNGIDFLNMMYPNLQATAGPGMILVGIAFMVFFLSSMAYLQGCFSNNDDEGYEML</sequence>
<protein>
    <recommendedName>
        <fullName evidence="5">Actin cortical patch SUR7/pH-response regulator pali</fullName>
    </recommendedName>
</protein>
<keyword evidence="4" id="KW-1185">Reference proteome</keyword>
<dbReference type="EMBL" id="MCGE01000015">
    <property type="protein sequence ID" value="ORZ13999.1"/>
    <property type="molecule type" value="Genomic_DNA"/>
</dbReference>
<keyword evidence="1" id="KW-1133">Transmembrane helix</keyword>
<dbReference type="OrthoDB" id="2398617at2759"/>
<feature type="transmembrane region" description="Helical" evidence="1">
    <location>
        <begin position="138"/>
        <end position="160"/>
    </location>
</feature>
<evidence type="ECO:0000313" key="4">
    <source>
        <dbReference type="Proteomes" id="UP000193560"/>
    </source>
</evidence>
<organism evidence="3 4">
    <name type="scientific">Absidia repens</name>
    <dbReference type="NCBI Taxonomy" id="90262"/>
    <lineage>
        <taxon>Eukaryota</taxon>
        <taxon>Fungi</taxon>
        <taxon>Fungi incertae sedis</taxon>
        <taxon>Mucoromycota</taxon>
        <taxon>Mucoromycotina</taxon>
        <taxon>Mucoromycetes</taxon>
        <taxon>Mucorales</taxon>
        <taxon>Cunninghamellaceae</taxon>
        <taxon>Absidia</taxon>
    </lineage>
</organism>
<reference evidence="3 4" key="1">
    <citation type="submission" date="2016-07" db="EMBL/GenBank/DDBJ databases">
        <title>Pervasive Adenine N6-methylation of Active Genes in Fungi.</title>
        <authorList>
            <consortium name="DOE Joint Genome Institute"/>
            <person name="Mondo S.J."/>
            <person name="Dannebaum R.O."/>
            <person name="Kuo R.C."/>
            <person name="Labutti K."/>
            <person name="Haridas S."/>
            <person name="Kuo A."/>
            <person name="Salamov A."/>
            <person name="Ahrendt S.R."/>
            <person name="Lipzen A."/>
            <person name="Sullivan W."/>
            <person name="Andreopoulos W.B."/>
            <person name="Clum A."/>
            <person name="Lindquist E."/>
            <person name="Daum C."/>
            <person name="Ramamoorthy G.K."/>
            <person name="Gryganskyi A."/>
            <person name="Culley D."/>
            <person name="Magnuson J.K."/>
            <person name="James T.Y."/>
            <person name="O'Malley M.A."/>
            <person name="Stajich J.E."/>
            <person name="Spatafora J.W."/>
            <person name="Visel A."/>
            <person name="Grigoriev I.V."/>
        </authorList>
    </citation>
    <scope>NUCLEOTIDE SEQUENCE [LARGE SCALE GENOMIC DNA]</scope>
    <source>
        <strain evidence="3 4">NRRL 1336</strain>
    </source>
</reference>
<evidence type="ECO:0000256" key="1">
    <source>
        <dbReference type="SAM" id="Phobius"/>
    </source>
</evidence>
<dbReference type="AlphaFoldDB" id="A0A1X2ICH6"/>
<evidence type="ECO:0000256" key="2">
    <source>
        <dbReference type="SAM" id="SignalP"/>
    </source>
</evidence>
<proteinExistence type="predicted"/>
<feature type="transmembrane region" description="Helical" evidence="1">
    <location>
        <begin position="180"/>
        <end position="199"/>
    </location>
</feature>
<feature type="signal peptide" evidence="2">
    <location>
        <begin position="1"/>
        <end position="21"/>
    </location>
</feature>
<dbReference type="Proteomes" id="UP000193560">
    <property type="component" value="Unassembled WGS sequence"/>
</dbReference>
<evidence type="ECO:0008006" key="5">
    <source>
        <dbReference type="Google" id="ProtNLM"/>
    </source>
</evidence>
<gene>
    <name evidence="3" type="ORF">BCR42DRAFT_329922</name>
</gene>
<evidence type="ECO:0000313" key="3">
    <source>
        <dbReference type="EMBL" id="ORZ13999.1"/>
    </source>
</evidence>
<feature type="chain" id="PRO_5013049735" description="Actin cortical patch SUR7/pH-response regulator pali" evidence="2">
    <location>
        <begin position="22"/>
        <end position="214"/>
    </location>
</feature>
<comment type="caution">
    <text evidence="3">The sequence shown here is derived from an EMBL/GenBank/DDBJ whole genome shotgun (WGS) entry which is preliminary data.</text>
</comment>
<name>A0A1X2ICH6_9FUNG</name>